<dbReference type="InterPro" id="IPR005064">
    <property type="entry name" value="BUG"/>
</dbReference>
<keyword evidence="3" id="KW-1185">Reference proteome</keyword>
<comment type="similarity">
    <text evidence="1">Belongs to the UPF0065 (bug) family.</text>
</comment>
<keyword evidence="2" id="KW-0675">Receptor</keyword>
<dbReference type="PIRSF" id="PIRSF017082">
    <property type="entry name" value="YflP"/>
    <property type="match status" value="1"/>
</dbReference>
<dbReference type="KEGG" id="pnp:IJ22_26880"/>
<dbReference type="CDD" id="cd07012">
    <property type="entry name" value="PBP2_Bug_TTT"/>
    <property type="match status" value="1"/>
</dbReference>
<dbReference type="InterPro" id="IPR042100">
    <property type="entry name" value="Bug_dom1"/>
</dbReference>
<dbReference type="PATRIC" id="fig|162209.4.peg.2861"/>
<evidence type="ECO:0000313" key="3">
    <source>
        <dbReference type="Proteomes" id="UP000061660"/>
    </source>
</evidence>
<dbReference type="SUPFAM" id="SSF53850">
    <property type="entry name" value="Periplasmic binding protein-like II"/>
    <property type="match status" value="1"/>
</dbReference>
<protein>
    <submittedName>
        <fullName evidence="2">Tripartite tricarboxylate transporter family receptor</fullName>
    </submittedName>
</protein>
<evidence type="ECO:0000256" key="1">
    <source>
        <dbReference type="ARBA" id="ARBA00006987"/>
    </source>
</evidence>
<dbReference type="PANTHER" id="PTHR42928:SF5">
    <property type="entry name" value="BLR1237 PROTEIN"/>
    <property type="match status" value="1"/>
</dbReference>
<name>A0A0U2W6F1_9BACL</name>
<reference evidence="2 3" key="2">
    <citation type="journal article" date="2016" name="Genome Announc.">
        <title>Complete Genome Sequences of Two Interactive Moderate Thermophiles, Paenibacillus napthalenovorans 32O-Y and Paenibacillus sp. 32O-W.</title>
        <authorList>
            <person name="Butler R.R.III."/>
            <person name="Wang J."/>
            <person name="Stark B.C."/>
            <person name="Pombert J.F."/>
        </authorList>
    </citation>
    <scope>NUCLEOTIDE SEQUENCE [LARGE SCALE GENOMIC DNA]</scope>
    <source>
        <strain evidence="2 3">32O-Y</strain>
    </source>
</reference>
<dbReference type="AlphaFoldDB" id="A0A0U2W6F1"/>
<dbReference type="EMBL" id="CP013652">
    <property type="protein sequence ID" value="ALS23061.1"/>
    <property type="molecule type" value="Genomic_DNA"/>
</dbReference>
<dbReference type="Pfam" id="PF03401">
    <property type="entry name" value="TctC"/>
    <property type="match status" value="1"/>
</dbReference>
<organism evidence="2 3">
    <name type="scientific">Paenibacillus naphthalenovorans</name>
    <dbReference type="NCBI Taxonomy" id="162209"/>
    <lineage>
        <taxon>Bacteria</taxon>
        <taxon>Bacillati</taxon>
        <taxon>Bacillota</taxon>
        <taxon>Bacilli</taxon>
        <taxon>Bacillales</taxon>
        <taxon>Paenibacillaceae</taxon>
        <taxon>Paenibacillus</taxon>
    </lineage>
</organism>
<evidence type="ECO:0000313" key="2">
    <source>
        <dbReference type="EMBL" id="ALS23061.1"/>
    </source>
</evidence>
<proteinExistence type="inferred from homology"/>
<reference evidence="3" key="1">
    <citation type="submission" date="2015-12" db="EMBL/GenBank/DDBJ databases">
        <title>Complete genome sequences of two moderately thermophilic Paenibacillus species.</title>
        <authorList>
            <person name="Butler R.III."/>
            <person name="Wang J."/>
            <person name="Stark B.C."/>
            <person name="Pombert J.-F."/>
        </authorList>
    </citation>
    <scope>NUCLEOTIDE SEQUENCE [LARGE SCALE GENOMIC DNA]</scope>
    <source>
        <strain evidence="3">32O-Y</strain>
    </source>
</reference>
<dbReference type="PANTHER" id="PTHR42928">
    <property type="entry name" value="TRICARBOXYLATE-BINDING PROTEIN"/>
    <property type="match status" value="1"/>
</dbReference>
<dbReference type="PROSITE" id="PS51257">
    <property type="entry name" value="PROKAR_LIPOPROTEIN"/>
    <property type="match status" value="1"/>
</dbReference>
<dbReference type="Proteomes" id="UP000061660">
    <property type="component" value="Chromosome"/>
</dbReference>
<accession>A0A0U2W6F1</accession>
<dbReference type="STRING" id="162209.IJ22_26880"/>
<sequence precursor="true">MAVKKWINLSLAVILTLALTSCGGGGSQSSSVQGSSPDPEPQKEKWPDKPINLIIAYAAGGGTDVGARMLMPYVEKELGVPINIINKPGGGGWIGWTELANAKPDGYTIGYINTPNLMTGYLDPKQKRKENLKSFAPIANHVTDPGAIAIRRDENRFTDIKGLIEYARNNELTATSTGVGSDDHYAILKMNKALGTKFTAVHTKGAAESQTGVIGGHVDVLFANVGEVTSLHNSGEIKVVAVMAEKRSPFLSDIPTLEESGFSGIISGSARGIAAPKDIDPHKLEILRAALEKGIKNQEQIDKQGQSGLQVDYKDGKDYMDLLEKDEQDVLALRDLLGW</sequence>
<gene>
    <name evidence="2" type="ORF">IJ22_26880</name>
</gene>
<dbReference type="Gene3D" id="3.40.190.10">
    <property type="entry name" value="Periplasmic binding protein-like II"/>
    <property type="match status" value="1"/>
</dbReference>
<dbReference type="Gene3D" id="3.40.190.150">
    <property type="entry name" value="Bordetella uptake gene, domain 1"/>
    <property type="match status" value="1"/>
</dbReference>